<sequence>MCLHKECRKANWPIYDFMERVAWDTNTIEGLRSTRAWANLRRGSLQLPAAILSAALLLATMWMKYQDSLVRHDG</sequence>
<evidence type="ECO:0000313" key="3">
    <source>
        <dbReference type="Proteomes" id="UP000076761"/>
    </source>
</evidence>
<name>A0A165VZ24_9AGAM</name>
<evidence type="ECO:0000256" key="1">
    <source>
        <dbReference type="SAM" id="Phobius"/>
    </source>
</evidence>
<keyword evidence="1" id="KW-0472">Membrane</keyword>
<dbReference type="Proteomes" id="UP000076761">
    <property type="component" value="Unassembled WGS sequence"/>
</dbReference>
<keyword evidence="1" id="KW-1133">Transmembrane helix</keyword>
<dbReference type="InParanoid" id="A0A165VZ24"/>
<protein>
    <submittedName>
        <fullName evidence="2">Uncharacterized protein</fullName>
    </submittedName>
</protein>
<keyword evidence="1" id="KW-0812">Transmembrane</keyword>
<dbReference type="EMBL" id="KV425551">
    <property type="protein sequence ID" value="KZT30415.1"/>
    <property type="molecule type" value="Genomic_DNA"/>
</dbReference>
<evidence type="ECO:0000313" key="2">
    <source>
        <dbReference type="EMBL" id="KZT30415.1"/>
    </source>
</evidence>
<keyword evidence="3" id="KW-1185">Reference proteome</keyword>
<accession>A0A165VZ24</accession>
<dbReference type="AlphaFoldDB" id="A0A165VZ24"/>
<feature type="transmembrane region" description="Helical" evidence="1">
    <location>
        <begin position="45"/>
        <end position="65"/>
    </location>
</feature>
<proteinExistence type="predicted"/>
<organism evidence="2 3">
    <name type="scientific">Neolentinus lepideus HHB14362 ss-1</name>
    <dbReference type="NCBI Taxonomy" id="1314782"/>
    <lineage>
        <taxon>Eukaryota</taxon>
        <taxon>Fungi</taxon>
        <taxon>Dikarya</taxon>
        <taxon>Basidiomycota</taxon>
        <taxon>Agaricomycotina</taxon>
        <taxon>Agaricomycetes</taxon>
        <taxon>Gloeophyllales</taxon>
        <taxon>Gloeophyllaceae</taxon>
        <taxon>Neolentinus</taxon>
    </lineage>
</organism>
<reference evidence="2 3" key="1">
    <citation type="journal article" date="2016" name="Mol. Biol. Evol.">
        <title>Comparative Genomics of Early-Diverging Mushroom-Forming Fungi Provides Insights into the Origins of Lignocellulose Decay Capabilities.</title>
        <authorList>
            <person name="Nagy L.G."/>
            <person name="Riley R."/>
            <person name="Tritt A."/>
            <person name="Adam C."/>
            <person name="Daum C."/>
            <person name="Floudas D."/>
            <person name="Sun H."/>
            <person name="Yadav J.S."/>
            <person name="Pangilinan J."/>
            <person name="Larsson K.H."/>
            <person name="Matsuura K."/>
            <person name="Barry K."/>
            <person name="Labutti K."/>
            <person name="Kuo R."/>
            <person name="Ohm R.A."/>
            <person name="Bhattacharya S.S."/>
            <person name="Shirouzu T."/>
            <person name="Yoshinaga Y."/>
            <person name="Martin F.M."/>
            <person name="Grigoriev I.V."/>
            <person name="Hibbett D.S."/>
        </authorList>
    </citation>
    <scope>NUCLEOTIDE SEQUENCE [LARGE SCALE GENOMIC DNA]</scope>
    <source>
        <strain evidence="2 3">HHB14362 ss-1</strain>
    </source>
</reference>
<gene>
    <name evidence="2" type="ORF">NEOLEDRAFT_8290</name>
</gene>